<dbReference type="InterPro" id="IPR037053">
    <property type="entry name" value="Phage_tail_collar_dom_sf"/>
</dbReference>
<dbReference type="EMBL" id="BAABHA010000015">
    <property type="protein sequence ID" value="GAA4391250.1"/>
    <property type="molecule type" value="Genomic_DNA"/>
</dbReference>
<dbReference type="Pfam" id="PF07484">
    <property type="entry name" value="Collar"/>
    <property type="match status" value="1"/>
</dbReference>
<protein>
    <submittedName>
        <fullName evidence="2">Tail fiber protein</fullName>
    </submittedName>
</protein>
<dbReference type="InterPro" id="IPR011083">
    <property type="entry name" value="Phage_tail_collar_dom"/>
</dbReference>
<proteinExistence type="predicted"/>
<evidence type="ECO:0000313" key="3">
    <source>
        <dbReference type="Proteomes" id="UP001500454"/>
    </source>
</evidence>
<gene>
    <name evidence="2" type="ORF">GCM10023186_40370</name>
</gene>
<evidence type="ECO:0000259" key="1">
    <source>
        <dbReference type="Pfam" id="PF07484"/>
    </source>
</evidence>
<sequence>MNSAFEFSGSSSSRRGWLKRLGGLLAGGLVLGNSRAADAEALAPNNTTVYLGEIMMVSWNFAPRGWALCNGQFLPINQNQALFSLLGTQFGGNGQTTFALPDLRGRIPVSYSNSTFTLGQRGGAEAHTVSLNELVPHLHGMRSSTDLGSLQVSGTSTPLTHHYLANSGGGAPQFGFSPNASLATTGVGGSTVNVSTSAGGSQPHNNMQPYQCINFVIALQGVFPSPT</sequence>
<organism evidence="2 3">
    <name type="scientific">Hymenobacter koreensis</name>
    <dbReference type="NCBI Taxonomy" id="1084523"/>
    <lineage>
        <taxon>Bacteria</taxon>
        <taxon>Pseudomonadati</taxon>
        <taxon>Bacteroidota</taxon>
        <taxon>Cytophagia</taxon>
        <taxon>Cytophagales</taxon>
        <taxon>Hymenobacteraceae</taxon>
        <taxon>Hymenobacter</taxon>
    </lineage>
</organism>
<dbReference type="SUPFAM" id="SSF88874">
    <property type="entry name" value="Receptor-binding domain of short tail fibre protein gp12"/>
    <property type="match status" value="1"/>
</dbReference>
<accession>A0ABP8JI44</accession>
<evidence type="ECO:0000313" key="2">
    <source>
        <dbReference type="EMBL" id="GAA4391250.1"/>
    </source>
</evidence>
<dbReference type="RefSeq" id="WP_345227149.1">
    <property type="nucleotide sequence ID" value="NZ_BAABHA010000015.1"/>
</dbReference>
<feature type="domain" description="Phage tail collar" evidence="1">
    <location>
        <begin position="52"/>
        <end position="108"/>
    </location>
</feature>
<dbReference type="PROSITE" id="PS51318">
    <property type="entry name" value="TAT"/>
    <property type="match status" value="1"/>
</dbReference>
<dbReference type="Proteomes" id="UP001500454">
    <property type="component" value="Unassembled WGS sequence"/>
</dbReference>
<comment type="caution">
    <text evidence="2">The sequence shown here is derived from an EMBL/GenBank/DDBJ whole genome shotgun (WGS) entry which is preliminary data.</text>
</comment>
<keyword evidence="3" id="KW-1185">Reference proteome</keyword>
<dbReference type="InterPro" id="IPR006311">
    <property type="entry name" value="TAT_signal"/>
</dbReference>
<reference evidence="3" key="1">
    <citation type="journal article" date="2019" name="Int. J. Syst. Evol. Microbiol.">
        <title>The Global Catalogue of Microorganisms (GCM) 10K type strain sequencing project: providing services to taxonomists for standard genome sequencing and annotation.</title>
        <authorList>
            <consortium name="The Broad Institute Genomics Platform"/>
            <consortium name="The Broad Institute Genome Sequencing Center for Infectious Disease"/>
            <person name="Wu L."/>
            <person name="Ma J."/>
        </authorList>
    </citation>
    <scope>NUCLEOTIDE SEQUENCE [LARGE SCALE GENOMIC DNA]</scope>
    <source>
        <strain evidence="3">JCM 17924</strain>
    </source>
</reference>
<name>A0ABP8JI44_9BACT</name>
<dbReference type="Gene3D" id="3.90.1340.10">
    <property type="entry name" value="Phage tail collar domain"/>
    <property type="match status" value="1"/>
</dbReference>